<gene>
    <name evidence="2" type="ORF">Y1Q_0004353</name>
</gene>
<sequence>MECGRHHCAGDGTCSARGGGQRPSWPRKPRDLMPFLKDLIEPVTSLWKRGSMAMGMNPDNERMCWRDWHWLTNWY</sequence>
<proteinExistence type="predicted"/>
<evidence type="ECO:0000256" key="1">
    <source>
        <dbReference type="SAM" id="MobiDB-lite"/>
    </source>
</evidence>
<dbReference type="AlphaFoldDB" id="A0A151MIG8"/>
<comment type="caution">
    <text evidence="2">The sequence shown here is derived from an EMBL/GenBank/DDBJ whole genome shotgun (WGS) entry which is preliminary data.</text>
</comment>
<reference evidence="2 3" key="1">
    <citation type="journal article" date="2012" name="Genome Biol.">
        <title>Sequencing three crocodilian genomes to illuminate the evolution of archosaurs and amniotes.</title>
        <authorList>
            <person name="St John J.A."/>
            <person name="Braun E.L."/>
            <person name="Isberg S.R."/>
            <person name="Miles L.G."/>
            <person name="Chong A.Y."/>
            <person name="Gongora J."/>
            <person name="Dalzell P."/>
            <person name="Moran C."/>
            <person name="Bed'hom B."/>
            <person name="Abzhanov A."/>
            <person name="Burgess S.C."/>
            <person name="Cooksey A.M."/>
            <person name="Castoe T.A."/>
            <person name="Crawford N.G."/>
            <person name="Densmore L.D."/>
            <person name="Drew J.C."/>
            <person name="Edwards S.V."/>
            <person name="Faircloth B.C."/>
            <person name="Fujita M.K."/>
            <person name="Greenwold M.J."/>
            <person name="Hoffmann F.G."/>
            <person name="Howard J.M."/>
            <person name="Iguchi T."/>
            <person name="Janes D.E."/>
            <person name="Khan S.Y."/>
            <person name="Kohno S."/>
            <person name="de Koning A.J."/>
            <person name="Lance S.L."/>
            <person name="McCarthy F.M."/>
            <person name="McCormack J.E."/>
            <person name="Merchant M.E."/>
            <person name="Peterson D.G."/>
            <person name="Pollock D.D."/>
            <person name="Pourmand N."/>
            <person name="Raney B.J."/>
            <person name="Roessler K.A."/>
            <person name="Sanford J.R."/>
            <person name="Sawyer R.H."/>
            <person name="Schmidt C.J."/>
            <person name="Triplett E.W."/>
            <person name="Tuberville T.D."/>
            <person name="Venegas-Anaya M."/>
            <person name="Howard J.T."/>
            <person name="Jarvis E.D."/>
            <person name="Guillette L.J.Jr."/>
            <person name="Glenn T.C."/>
            <person name="Green R.E."/>
            <person name="Ray D.A."/>
        </authorList>
    </citation>
    <scope>NUCLEOTIDE SEQUENCE [LARGE SCALE GENOMIC DNA]</scope>
    <source>
        <strain evidence="2">KSC_2009_1</strain>
    </source>
</reference>
<evidence type="ECO:0000313" key="3">
    <source>
        <dbReference type="Proteomes" id="UP000050525"/>
    </source>
</evidence>
<accession>A0A151MIG8</accession>
<keyword evidence="3" id="KW-1185">Reference proteome</keyword>
<protein>
    <submittedName>
        <fullName evidence="2">Uncharacterized protein</fullName>
    </submittedName>
</protein>
<feature type="region of interest" description="Disordered" evidence="1">
    <location>
        <begin position="1"/>
        <end position="28"/>
    </location>
</feature>
<name>A0A151MIG8_ALLMI</name>
<evidence type="ECO:0000313" key="2">
    <source>
        <dbReference type="EMBL" id="KYO24332.1"/>
    </source>
</evidence>
<dbReference type="Proteomes" id="UP000050525">
    <property type="component" value="Unassembled WGS sequence"/>
</dbReference>
<dbReference type="EMBL" id="AKHW03006099">
    <property type="protein sequence ID" value="KYO24332.1"/>
    <property type="molecule type" value="Genomic_DNA"/>
</dbReference>
<organism evidence="2 3">
    <name type="scientific">Alligator mississippiensis</name>
    <name type="common">American alligator</name>
    <dbReference type="NCBI Taxonomy" id="8496"/>
    <lineage>
        <taxon>Eukaryota</taxon>
        <taxon>Metazoa</taxon>
        <taxon>Chordata</taxon>
        <taxon>Craniata</taxon>
        <taxon>Vertebrata</taxon>
        <taxon>Euteleostomi</taxon>
        <taxon>Archelosauria</taxon>
        <taxon>Archosauria</taxon>
        <taxon>Crocodylia</taxon>
        <taxon>Alligatoridae</taxon>
        <taxon>Alligatorinae</taxon>
        <taxon>Alligator</taxon>
    </lineage>
</organism>